<keyword evidence="2" id="KW-0812">Transmembrane</keyword>
<evidence type="ECO:0000256" key="1">
    <source>
        <dbReference type="SAM" id="MobiDB-lite"/>
    </source>
</evidence>
<feature type="compositionally biased region" description="Polar residues" evidence="1">
    <location>
        <begin position="21"/>
        <end position="38"/>
    </location>
</feature>
<evidence type="ECO:0000313" key="3">
    <source>
        <dbReference type="EMBL" id="KAK1481423.1"/>
    </source>
</evidence>
<name>A0AAI9Y7H3_9PEZI</name>
<keyword evidence="4" id="KW-1185">Reference proteome</keyword>
<feature type="region of interest" description="Disordered" evidence="1">
    <location>
        <begin position="1"/>
        <end position="38"/>
    </location>
</feature>
<protein>
    <submittedName>
        <fullName evidence="3">Uncharacterized protein</fullName>
    </submittedName>
</protein>
<proteinExistence type="predicted"/>
<keyword evidence="2" id="KW-1133">Transmembrane helix</keyword>
<organism evidence="3 4">
    <name type="scientific">Colletotrichum cuscutae</name>
    <dbReference type="NCBI Taxonomy" id="1209917"/>
    <lineage>
        <taxon>Eukaryota</taxon>
        <taxon>Fungi</taxon>
        <taxon>Dikarya</taxon>
        <taxon>Ascomycota</taxon>
        <taxon>Pezizomycotina</taxon>
        <taxon>Sordariomycetes</taxon>
        <taxon>Hypocreomycetidae</taxon>
        <taxon>Glomerellales</taxon>
        <taxon>Glomerellaceae</taxon>
        <taxon>Colletotrichum</taxon>
        <taxon>Colletotrichum acutatum species complex</taxon>
    </lineage>
</organism>
<gene>
    <name evidence="3" type="ORF">CCUS01_04536</name>
</gene>
<dbReference type="EMBL" id="MPDP01000101">
    <property type="protein sequence ID" value="KAK1481423.1"/>
    <property type="molecule type" value="Genomic_DNA"/>
</dbReference>
<dbReference type="AlphaFoldDB" id="A0AAI9Y7H3"/>
<feature type="non-terminal residue" evidence="3">
    <location>
        <position position="1"/>
    </location>
</feature>
<comment type="caution">
    <text evidence="3">The sequence shown here is derived from an EMBL/GenBank/DDBJ whole genome shotgun (WGS) entry which is preliminary data.</text>
</comment>
<keyword evidence="2" id="KW-0472">Membrane</keyword>
<evidence type="ECO:0000256" key="2">
    <source>
        <dbReference type="SAM" id="Phobius"/>
    </source>
</evidence>
<reference evidence="3" key="1">
    <citation type="submission" date="2016-11" db="EMBL/GenBank/DDBJ databases">
        <title>The genome sequence of Colletotrichum cuscutae.</title>
        <authorList>
            <person name="Baroncelli R."/>
        </authorList>
    </citation>
    <scope>NUCLEOTIDE SEQUENCE</scope>
    <source>
        <strain evidence="3">IMI 304802</strain>
    </source>
</reference>
<accession>A0AAI9Y7H3</accession>
<evidence type="ECO:0000313" key="4">
    <source>
        <dbReference type="Proteomes" id="UP001239213"/>
    </source>
</evidence>
<sequence>TKERGTRSRRKAPSDIIVRQRSVTSSDSNISNKNSQQSPTIRFRFQISRAHLTGSRHRWVEHEGAFIEQVSDVCWVARGCWNFKTRHEFILEAGQISTHRFSRRWRGSFFDGLIMQTSPGKGRFIDGFAVCCIASFHSVFLGLINQVSMSVMDSYLVWCSQP</sequence>
<dbReference type="Proteomes" id="UP001239213">
    <property type="component" value="Unassembled WGS sequence"/>
</dbReference>
<feature type="transmembrane region" description="Helical" evidence="2">
    <location>
        <begin position="124"/>
        <end position="144"/>
    </location>
</feature>